<organism evidence="1 2">
    <name type="scientific">Fusarium pseudocircinatum</name>
    <dbReference type="NCBI Taxonomy" id="56676"/>
    <lineage>
        <taxon>Eukaryota</taxon>
        <taxon>Fungi</taxon>
        <taxon>Dikarya</taxon>
        <taxon>Ascomycota</taxon>
        <taxon>Pezizomycotina</taxon>
        <taxon>Sordariomycetes</taxon>
        <taxon>Hypocreomycetidae</taxon>
        <taxon>Hypocreales</taxon>
        <taxon>Nectriaceae</taxon>
        <taxon>Fusarium</taxon>
        <taxon>Fusarium fujikuroi species complex</taxon>
    </lineage>
</organism>
<dbReference type="Proteomes" id="UP000546213">
    <property type="component" value="Unassembled WGS sequence"/>
</dbReference>
<proteinExistence type="predicted"/>
<dbReference type="EMBL" id="JAAOAS010000014">
    <property type="protein sequence ID" value="KAF5604847.1"/>
    <property type="molecule type" value="Genomic_DNA"/>
</dbReference>
<reference evidence="1 2" key="1">
    <citation type="submission" date="2020-05" db="EMBL/GenBank/DDBJ databases">
        <title>Identification and distribution of gene clusters putatively required for synthesis of sphingolipid metabolism inhibitors in phylogenetically diverse species of the filamentous fungus Fusarium.</title>
        <authorList>
            <person name="Kim H.-S."/>
            <person name="Busman M."/>
            <person name="Brown D.W."/>
            <person name="Divon H."/>
            <person name="Uhlig S."/>
            <person name="Proctor R.H."/>
        </authorList>
    </citation>
    <scope>NUCLEOTIDE SEQUENCE [LARGE SCALE GENOMIC DNA]</scope>
    <source>
        <strain evidence="1 2">NRRL 36939</strain>
    </source>
</reference>
<accession>A0A8H5UZ66</accession>
<name>A0A8H5UZ66_9HYPO</name>
<dbReference type="OrthoDB" id="5326346at2759"/>
<dbReference type="AlphaFoldDB" id="A0A8H5UZ66"/>
<evidence type="ECO:0000313" key="2">
    <source>
        <dbReference type="Proteomes" id="UP000546213"/>
    </source>
</evidence>
<evidence type="ECO:0000313" key="1">
    <source>
        <dbReference type="EMBL" id="KAF5604847.1"/>
    </source>
</evidence>
<evidence type="ECO:0008006" key="3">
    <source>
        <dbReference type="Google" id="ProtNLM"/>
    </source>
</evidence>
<keyword evidence="2" id="KW-1185">Reference proteome</keyword>
<gene>
    <name evidence="1" type="ORF">FPCIR_700</name>
</gene>
<comment type="caution">
    <text evidence="1">The sequence shown here is derived from an EMBL/GenBank/DDBJ whole genome shotgun (WGS) entry which is preliminary data.</text>
</comment>
<sequence>MKYISYVIDPDGDVELLLKQPNSQQLIPFVTSHKCDKESEDLMNEPTVARGVPLDVRYHVFDDLLSPVEDEEDPHPLGTITWGSRSVALAEENAIKVRTTLEGEVRIRVSSRHLILASPFFRSALGGPWREASTTSSFFGKPLRQIIAYKWDAVAFALVLDIIHGRHRGVPRSVDIMLLTRIATIVDFYHCQEVVQIFADHWYGIDNLLWSEYSSHTLMWLFISWVFSGEDAFNKATEMTLGHMDDISNIDTKELNLNGILTKINDKRQELINEIVAALHNLRDTLPHSDFLCDWHKYDSPTCDSIALSILVRELERLESSDPPFGPPFNGYSIMSMIQLVNDIPESIAATTEEYDHYHDVSVCSVRGRMRHILGDVKDEMNSWTLNLDNNVRGN</sequence>
<protein>
    <recommendedName>
        <fullName evidence="3">BTB domain-containing protein</fullName>
    </recommendedName>
</protein>